<dbReference type="InterPro" id="IPR007110">
    <property type="entry name" value="Ig-like_dom"/>
</dbReference>
<dbReference type="GO" id="GO:0006955">
    <property type="term" value="P:immune response"/>
    <property type="evidence" value="ECO:0007669"/>
    <property type="project" value="TreeGrafter"/>
</dbReference>
<evidence type="ECO:0000259" key="2">
    <source>
        <dbReference type="PROSITE" id="PS50835"/>
    </source>
</evidence>
<dbReference type="PANTHER" id="PTHR16675">
    <property type="entry name" value="MHC CLASS I-RELATED"/>
    <property type="match status" value="1"/>
</dbReference>
<dbReference type="Bgee" id="ENSAMXG00000041295">
    <property type="expression patterns" value="Expressed in mesonephros and 12 other cell types or tissues"/>
</dbReference>
<protein>
    <recommendedName>
        <fullName evidence="2">Ig-like domain-containing protein</fullName>
    </recommendedName>
</protein>
<evidence type="ECO:0000313" key="4">
    <source>
        <dbReference type="Proteomes" id="UP000018467"/>
    </source>
</evidence>
<accession>A0A3B1JG36</accession>
<keyword evidence="1" id="KW-0325">Glycoprotein</keyword>
<evidence type="ECO:0000313" key="3">
    <source>
        <dbReference type="Ensembl" id="ENSAMXP00000041387.1"/>
    </source>
</evidence>
<dbReference type="AlphaFoldDB" id="A0A3B1JG36"/>
<dbReference type="GO" id="GO:0005615">
    <property type="term" value="C:extracellular space"/>
    <property type="evidence" value="ECO:0007669"/>
    <property type="project" value="TreeGrafter"/>
</dbReference>
<dbReference type="SMART" id="SM00407">
    <property type="entry name" value="IGc1"/>
    <property type="match status" value="1"/>
</dbReference>
<reference evidence="4" key="2">
    <citation type="journal article" date="2014" name="Nat. Commun.">
        <title>The cavefish genome reveals candidate genes for eye loss.</title>
        <authorList>
            <person name="McGaugh S.E."/>
            <person name="Gross J.B."/>
            <person name="Aken B."/>
            <person name="Blin M."/>
            <person name="Borowsky R."/>
            <person name="Chalopin D."/>
            <person name="Hinaux H."/>
            <person name="Jeffery W.R."/>
            <person name="Keene A."/>
            <person name="Ma L."/>
            <person name="Minx P."/>
            <person name="Murphy D."/>
            <person name="O'Quin K.E."/>
            <person name="Retaux S."/>
            <person name="Rohner N."/>
            <person name="Searle S.M."/>
            <person name="Stahl B.A."/>
            <person name="Tabin C."/>
            <person name="Volff J.N."/>
            <person name="Yoshizawa M."/>
            <person name="Warren W.C."/>
        </authorList>
    </citation>
    <scope>NUCLEOTIDE SEQUENCE [LARGE SCALE GENOMIC DNA]</scope>
    <source>
        <strain evidence="4">female</strain>
    </source>
</reference>
<dbReference type="SUPFAM" id="SSF48726">
    <property type="entry name" value="Immunoglobulin"/>
    <property type="match status" value="1"/>
</dbReference>
<dbReference type="Ensembl" id="ENSAMXT00000048506.1">
    <property type="protein sequence ID" value="ENSAMXP00000041387.1"/>
    <property type="gene ID" value="ENSAMXG00000041295.1"/>
</dbReference>
<reference evidence="4" key="1">
    <citation type="submission" date="2013-03" db="EMBL/GenBank/DDBJ databases">
        <authorList>
            <person name="Jeffery W."/>
            <person name="Warren W."/>
            <person name="Wilson R.K."/>
        </authorList>
    </citation>
    <scope>NUCLEOTIDE SEQUENCE</scope>
    <source>
        <strain evidence="4">female</strain>
    </source>
</reference>
<dbReference type="InterPro" id="IPR013783">
    <property type="entry name" value="Ig-like_fold"/>
</dbReference>
<dbReference type="PANTHER" id="PTHR16675:SF193">
    <property type="entry name" value="LOC571647 PROTEIN-RELATED"/>
    <property type="match status" value="1"/>
</dbReference>
<dbReference type="InterPro" id="IPR003597">
    <property type="entry name" value="Ig_C1-set"/>
</dbReference>
<dbReference type="PROSITE" id="PS50835">
    <property type="entry name" value="IG_LIKE"/>
    <property type="match status" value="1"/>
</dbReference>
<sequence length="96" mass="11160">MLLKVPKLLTNLRQNNCYSRKLILTCLITGFYPKDVKMSLRKFTTSFPDHLITSSGIRLNHNGTYQLRKSVEIQEDDSGDYSCYVSHKIQENNGYR</sequence>
<dbReference type="Pfam" id="PF07654">
    <property type="entry name" value="C1-set"/>
    <property type="match status" value="1"/>
</dbReference>
<keyword evidence="4" id="KW-1185">Reference proteome</keyword>
<dbReference type="GO" id="GO:0009897">
    <property type="term" value="C:external side of plasma membrane"/>
    <property type="evidence" value="ECO:0007669"/>
    <property type="project" value="TreeGrafter"/>
</dbReference>
<feature type="domain" description="Ig-like" evidence="2">
    <location>
        <begin position="6"/>
        <end position="96"/>
    </location>
</feature>
<dbReference type="GeneTree" id="ENSGT00940000169326"/>
<dbReference type="InParanoid" id="A0A3B1JG36"/>
<evidence type="ECO:0000256" key="1">
    <source>
        <dbReference type="ARBA" id="ARBA00023180"/>
    </source>
</evidence>
<proteinExistence type="predicted"/>
<dbReference type="InterPro" id="IPR050208">
    <property type="entry name" value="MHC_class-I_related"/>
</dbReference>
<reference evidence="3" key="4">
    <citation type="submission" date="2025-09" db="UniProtKB">
        <authorList>
            <consortium name="Ensembl"/>
        </authorList>
    </citation>
    <scope>IDENTIFICATION</scope>
</reference>
<organism evidence="3 4">
    <name type="scientific">Astyanax mexicanus</name>
    <name type="common">Blind cave fish</name>
    <name type="synonym">Astyanax fasciatus mexicanus</name>
    <dbReference type="NCBI Taxonomy" id="7994"/>
    <lineage>
        <taxon>Eukaryota</taxon>
        <taxon>Metazoa</taxon>
        <taxon>Chordata</taxon>
        <taxon>Craniata</taxon>
        <taxon>Vertebrata</taxon>
        <taxon>Euteleostomi</taxon>
        <taxon>Actinopterygii</taxon>
        <taxon>Neopterygii</taxon>
        <taxon>Teleostei</taxon>
        <taxon>Ostariophysi</taxon>
        <taxon>Characiformes</taxon>
        <taxon>Characoidei</taxon>
        <taxon>Acestrorhamphidae</taxon>
        <taxon>Acestrorhamphinae</taxon>
        <taxon>Astyanax</taxon>
    </lineage>
</organism>
<dbReference type="InterPro" id="IPR036179">
    <property type="entry name" value="Ig-like_dom_sf"/>
</dbReference>
<dbReference type="Proteomes" id="UP000018467">
    <property type="component" value="Unassembled WGS sequence"/>
</dbReference>
<name>A0A3B1JG36_ASTMX</name>
<reference evidence="3" key="3">
    <citation type="submission" date="2025-08" db="UniProtKB">
        <authorList>
            <consortium name="Ensembl"/>
        </authorList>
    </citation>
    <scope>IDENTIFICATION</scope>
</reference>
<dbReference type="Gene3D" id="2.60.40.10">
    <property type="entry name" value="Immunoglobulins"/>
    <property type="match status" value="1"/>
</dbReference>